<accession>A0A180G595</accession>
<sequence length="271" mass="30569">MANQTRPSNKISTQIQEVLLFHKKNYIKTKLMLALIGNITEKMVNSFLGTSLGWDERNVHLGHAWAALSIDEKKVFDARIFHYFSKLPTSLEENEDENDDDEQDNPEDGEDVQPKKGLNPDEEALYGPLYLKLVNHEKIEFLIGESQSPRPKSGISKRALNHILRINSETPAAKRPKHSDEVRTQLRGELNKLLADALGCDKATFPKMKDPIALVAKDYPTVRIVRSENSTLGVEALAIGLEAMISKYREMWLKDIQTGAFTIVANSTEEL</sequence>
<dbReference type="Proteomes" id="UP000005240">
    <property type="component" value="Unassembled WGS sequence"/>
</dbReference>
<dbReference type="OrthoDB" id="2514271at2759"/>
<keyword evidence="4" id="KW-1185">Reference proteome</keyword>
<evidence type="ECO:0000256" key="1">
    <source>
        <dbReference type="SAM" id="MobiDB-lite"/>
    </source>
</evidence>
<dbReference type="AlphaFoldDB" id="A0A180G595"/>
<reference evidence="2" key="2">
    <citation type="submission" date="2016-05" db="EMBL/GenBank/DDBJ databases">
        <title>Comparative analysis highlights variable genome content of wheat rusts and divergence of the mating loci.</title>
        <authorList>
            <person name="Cuomo C.A."/>
            <person name="Bakkeren G."/>
            <person name="Szabo L."/>
            <person name="Khalil H."/>
            <person name="Joly D."/>
            <person name="Goldberg J."/>
            <person name="Young S."/>
            <person name="Zeng Q."/>
            <person name="Fellers J."/>
        </authorList>
    </citation>
    <scope>NUCLEOTIDE SEQUENCE [LARGE SCALE GENOMIC DNA]</scope>
    <source>
        <strain evidence="2">1-1 BBBD Race 1</strain>
    </source>
</reference>
<evidence type="ECO:0000313" key="3">
    <source>
        <dbReference type="EnsemblFungi" id="PTTG_29351-t43_1-p1"/>
    </source>
</evidence>
<reference evidence="3" key="4">
    <citation type="submission" date="2025-05" db="UniProtKB">
        <authorList>
            <consortium name="EnsemblFungi"/>
        </authorList>
    </citation>
    <scope>IDENTIFICATION</scope>
    <source>
        <strain evidence="3">isolate 1-1 / race 1 (BBBD)</strain>
    </source>
</reference>
<protein>
    <submittedName>
        <fullName evidence="2 3">Uncharacterized protein</fullName>
    </submittedName>
</protein>
<reference evidence="3 4" key="3">
    <citation type="journal article" date="2017" name="G3 (Bethesda)">
        <title>Comparative analysis highlights variable genome content of wheat rusts and divergence of the mating loci.</title>
        <authorList>
            <person name="Cuomo C.A."/>
            <person name="Bakkeren G."/>
            <person name="Khalil H.B."/>
            <person name="Panwar V."/>
            <person name="Joly D."/>
            <person name="Linning R."/>
            <person name="Sakthikumar S."/>
            <person name="Song X."/>
            <person name="Adiconis X."/>
            <person name="Fan L."/>
            <person name="Goldberg J.M."/>
            <person name="Levin J.Z."/>
            <person name="Young S."/>
            <person name="Zeng Q."/>
            <person name="Anikster Y."/>
            <person name="Bruce M."/>
            <person name="Wang M."/>
            <person name="Yin C."/>
            <person name="McCallum B."/>
            <person name="Szabo L.J."/>
            <person name="Hulbert S."/>
            <person name="Chen X."/>
            <person name="Fellers J.P."/>
        </authorList>
    </citation>
    <scope>NUCLEOTIDE SEQUENCE</scope>
    <source>
        <strain evidence="3">isolate 1-1 / race 1 (BBBD)</strain>
        <strain evidence="4">Isolate 1-1 / race 1 (BBBD)</strain>
    </source>
</reference>
<dbReference type="PANTHER" id="PTHR10033">
    <property type="entry name" value="CALSEQUESTRIN"/>
    <property type="match status" value="1"/>
</dbReference>
<organism evidence="2">
    <name type="scientific">Puccinia triticina (isolate 1-1 / race 1 (BBBD))</name>
    <name type="common">Brown leaf rust fungus</name>
    <dbReference type="NCBI Taxonomy" id="630390"/>
    <lineage>
        <taxon>Eukaryota</taxon>
        <taxon>Fungi</taxon>
        <taxon>Dikarya</taxon>
        <taxon>Basidiomycota</taxon>
        <taxon>Pucciniomycotina</taxon>
        <taxon>Pucciniomycetes</taxon>
        <taxon>Pucciniales</taxon>
        <taxon>Pucciniaceae</taxon>
        <taxon>Puccinia</taxon>
    </lineage>
</organism>
<evidence type="ECO:0000313" key="4">
    <source>
        <dbReference type="Proteomes" id="UP000005240"/>
    </source>
</evidence>
<dbReference type="EMBL" id="ADAS02000329">
    <property type="protein sequence ID" value="OAV87629.1"/>
    <property type="molecule type" value="Genomic_DNA"/>
</dbReference>
<dbReference type="EnsemblFungi" id="PTTG_29351-t43_1">
    <property type="protein sequence ID" value="PTTG_29351-t43_1-p1"/>
    <property type="gene ID" value="PTTG_29351"/>
</dbReference>
<feature type="region of interest" description="Disordered" evidence="1">
    <location>
        <begin position="91"/>
        <end position="121"/>
    </location>
</feature>
<dbReference type="PANTHER" id="PTHR10033:SF0">
    <property type="entry name" value="CALSEQUESTRIN"/>
    <property type="match status" value="1"/>
</dbReference>
<reference evidence="2" key="1">
    <citation type="submission" date="2009-11" db="EMBL/GenBank/DDBJ databases">
        <authorList>
            <consortium name="The Broad Institute Genome Sequencing Platform"/>
            <person name="Ward D."/>
            <person name="Feldgarden M."/>
            <person name="Earl A."/>
            <person name="Young S.K."/>
            <person name="Zeng Q."/>
            <person name="Koehrsen M."/>
            <person name="Alvarado L."/>
            <person name="Berlin A."/>
            <person name="Bochicchio J."/>
            <person name="Borenstein D."/>
            <person name="Chapman S.B."/>
            <person name="Chen Z."/>
            <person name="Engels R."/>
            <person name="Freedman E."/>
            <person name="Gellesch M."/>
            <person name="Goldberg J."/>
            <person name="Griggs A."/>
            <person name="Gujja S."/>
            <person name="Heilman E."/>
            <person name="Heiman D."/>
            <person name="Hepburn T."/>
            <person name="Howarth C."/>
            <person name="Jen D."/>
            <person name="Larson L."/>
            <person name="Lewis B."/>
            <person name="Mehta T."/>
            <person name="Park D."/>
            <person name="Pearson M."/>
            <person name="Roberts A."/>
            <person name="Saif S."/>
            <person name="Shea T."/>
            <person name="Shenoy N."/>
            <person name="Sisk P."/>
            <person name="Stolte C."/>
            <person name="Sykes S."/>
            <person name="Thomson T."/>
            <person name="Walk T."/>
            <person name="White J."/>
            <person name="Yandava C."/>
            <person name="Izard J."/>
            <person name="Baranova O.V."/>
            <person name="Blanton J.M."/>
            <person name="Tanner A.C."/>
            <person name="Dewhirst F.E."/>
            <person name="Haas B."/>
            <person name="Nusbaum C."/>
            <person name="Birren B."/>
        </authorList>
    </citation>
    <scope>NUCLEOTIDE SEQUENCE [LARGE SCALE GENOMIC DNA]</scope>
    <source>
        <strain evidence="2">1-1 BBBD Race 1</strain>
    </source>
</reference>
<proteinExistence type="predicted"/>
<dbReference type="STRING" id="630390.A0A180G595"/>
<gene>
    <name evidence="2" type="ORF">PTTG_29351</name>
</gene>
<name>A0A180G595_PUCT1</name>
<dbReference type="VEuPathDB" id="FungiDB:PTTG_29351"/>
<dbReference type="GO" id="GO:0005509">
    <property type="term" value="F:calcium ion binding"/>
    <property type="evidence" value="ECO:0007669"/>
    <property type="project" value="TreeGrafter"/>
</dbReference>
<feature type="compositionally biased region" description="Acidic residues" evidence="1">
    <location>
        <begin position="92"/>
        <end position="111"/>
    </location>
</feature>
<dbReference type="GO" id="GO:0051279">
    <property type="term" value="P:regulation of release of sequestered calcium ion into cytosol"/>
    <property type="evidence" value="ECO:0007669"/>
    <property type="project" value="TreeGrafter"/>
</dbReference>
<evidence type="ECO:0000313" key="2">
    <source>
        <dbReference type="EMBL" id="OAV87629.1"/>
    </source>
</evidence>